<sequence length="58" mass="6537">MPLGGRWAEPDIHRTVGIDVDFFVFTAYAWELLVGLQFRAGLVVIHNEGPEVLGRDVR</sequence>
<reference evidence="1 2" key="1">
    <citation type="submission" date="2019-02" db="EMBL/GenBank/DDBJ databases">
        <title>Deep-cultivation of Planctomycetes and their phenomic and genomic characterization uncovers novel biology.</title>
        <authorList>
            <person name="Wiegand S."/>
            <person name="Jogler M."/>
            <person name="Boedeker C."/>
            <person name="Pinto D."/>
            <person name="Vollmers J."/>
            <person name="Rivas-Marin E."/>
            <person name="Kohn T."/>
            <person name="Peeters S.H."/>
            <person name="Heuer A."/>
            <person name="Rast P."/>
            <person name="Oberbeckmann S."/>
            <person name="Bunk B."/>
            <person name="Jeske O."/>
            <person name="Meyerdierks A."/>
            <person name="Storesund J.E."/>
            <person name="Kallscheuer N."/>
            <person name="Luecker S."/>
            <person name="Lage O.M."/>
            <person name="Pohl T."/>
            <person name="Merkel B.J."/>
            <person name="Hornburger P."/>
            <person name="Mueller R.-W."/>
            <person name="Bruemmer F."/>
            <person name="Labrenz M."/>
            <person name="Spormann A.M."/>
            <person name="Op Den Camp H."/>
            <person name="Overmann J."/>
            <person name="Amann R."/>
            <person name="Jetten M.S.M."/>
            <person name="Mascher T."/>
            <person name="Medema M.H."/>
            <person name="Devos D.P."/>
            <person name="Kaster A.-K."/>
            <person name="Ovreas L."/>
            <person name="Rohde M."/>
            <person name="Galperin M.Y."/>
            <person name="Jogler C."/>
        </authorList>
    </citation>
    <scope>NUCLEOTIDE SEQUENCE [LARGE SCALE GENOMIC DNA]</scope>
    <source>
        <strain evidence="1 2">Pan54</strain>
    </source>
</reference>
<dbReference type="Proteomes" id="UP000316095">
    <property type="component" value="Unassembled WGS sequence"/>
</dbReference>
<comment type="caution">
    <text evidence="1">The sequence shown here is derived from an EMBL/GenBank/DDBJ whole genome shotgun (WGS) entry which is preliminary data.</text>
</comment>
<name>A0A5C5XFP6_9PLAN</name>
<dbReference type="AlphaFoldDB" id="A0A5C5XFP6"/>
<organism evidence="1 2">
    <name type="scientific">Rubinisphaera italica</name>
    <dbReference type="NCBI Taxonomy" id="2527969"/>
    <lineage>
        <taxon>Bacteria</taxon>
        <taxon>Pseudomonadati</taxon>
        <taxon>Planctomycetota</taxon>
        <taxon>Planctomycetia</taxon>
        <taxon>Planctomycetales</taxon>
        <taxon>Planctomycetaceae</taxon>
        <taxon>Rubinisphaera</taxon>
    </lineage>
</organism>
<evidence type="ECO:0000313" key="1">
    <source>
        <dbReference type="EMBL" id="TWT61578.1"/>
    </source>
</evidence>
<dbReference type="EMBL" id="SJPG01000001">
    <property type="protein sequence ID" value="TWT61578.1"/>
    <property type="molecule type" value="Genomic_DNA"/>
</dbReference>
<keyword evidence="2" id="KW-1185">Reference proteome</keyword>
<evidence type="ECO:0000313" key="2">
    <source>
        <dbReference type="Proteomes" id="UP000316095"/>
    </source>
</evidence>
<gene>
    <name evidence="1" type="ORF">Pan54_23140</name>
</gene>
<accession>A0A5C5XFP6</accession>
<proteinExistence type="predicted"/>
<protein>
    <submittedName>
        <fullName evidence="1">Uncharacterized protein</fullName>
    </submittedName>
</protein>